<reference evidence="6 7" key="1">
    <citation type="submission" date="2018-03" db="EMBL/GenBank/DDBJ databases">
        <title>Genomic Encyclopedia of Archaeal and Bacterial Type Strains, Phase II (KMG-II): from individual species to whole genera.</title>
        <authorList>
            <person name="Goeker M."/>
        </authorList>
    </citation>
    <scope>NUCLEOTIDE SEQUENCE [LARGE SCALE GENOMIC DNA]</scope>
    <source>
        <strain evidence="6 7">DSM 44720</strain>
    </source>
</reference>
<keyword evidence="3" id="KW-0804">Transcription</keyword>
<dbReference type="Gene3D" id="1.10.357.10">
    <property type="entry name" value="Tetracycline Repressor, domain 2"/>
    <property type="match status" value="1"/>
</dbReference>
<evidence type="ECO:0000256" key="3">
    <source>
        <dbReference type="ARBA" id="ARBA00023163"/>
    </source>
</evidence>
<dbReference type="SUPFAM" id="SSF46689">
    <property type="entry name" value="Homeodomain-like"/>
    <property type="match status" value="1"/>
</dbReference>
<dbReference type="InterPro" id="IPR036271">
    <property type="entry name" value="Tet_transcr_reg_TetR-rel_C_sf"/>
</dbReference>
<comment type="caution">
    <text evidence="6">The sequence shown here is derived from an EMBL/GenBank/DDBJ whole genome shotgun (WGS) entry which is preliminary data.</text>
</comment>
<protein>
    <submittedName>
        <fullName evidence="6">TetR family transcriptional regulator</fullName>
    </submittedName>
</protein>
<dbReference type="InterPro" id="IPR009057">
    <property type="entry name" value="Homeodomain-like_sf"/>
</dbReference>
<dbReference type="Pfam" id="PF00440">
    <property type="entry name" value="TetR_N"/>
    <property type="match status" value="1"/>
</dbReference>
<evidence type="ECO:0000256" key="1">
    <source>
        <dbReference type="ARBA" id="ARBA00023015"/>
    </source>
</evidence>
<dbReference type="EMBL" id="PVTF01000002">
    <property type="protein sequence ID" value="PRY44881.1"/>
    <property type="molecule type" value="Genomic_DNA"/>
</dbReference>
<dbReference type="PANTHER" id="PTHR30055">
    <property type="entry name" value="HTH-TYPE TRANSCRIPTIONAL REGULATOR RUTR"/>
    <property type="match status" value="1"/>
</dbReference>
<keyword evidence="2 4" id="KW-0238">DNA-binding</keyword>
<evidence type="ECO:0000313" key="7">
    <source>
        <dbReference type="Proteomes" id="UP000239494"/>
    </source>
</evidence>
<proteinExistence type="predicted"/>
<dbReference type="GO" id="GO:0000976">
    <property type="term" value="F:transcription cis-regulatory region binding"/>
    <property type="evidence" value="ECO:0007669"/>
    <property type="project" value="TreeGrafter"/>
</dbReference>
<dbReference type="Proteomes" id="UP000239494">
    <property type="component" value="Unassembled WGS sequence"/>
</dbReference>
<gene>
    <name evidence="6" type="ORF">CLV43_102446</name>
</gene>
<sequence length="197" mass="20703">MGSDQAPSPLRGKAREDAILAAAIELIADIGYERVTMDGIAARAKASKMTIYRKWPGKTELVAEALRRHAEGDALHIADTGTLRGDLLVSVEGIARALVGERGPSLLGLLGAIRVDPALRELVRAQILGASDRTAAEICRRAAARGEEVRSASAPAVLGLAVAQVFLSIVLDGTAPDTAARHRLVDEVLLPLLAHKG</sequence>
<evidence type="ECO:0000256" key="4">
    <source>
        <dbReference type="PROSITE-ProRule" id="PRU00335"/>
    </source>
</evidence>
<dbReference type="InterPro" id="IPR001647">
    <property type="entry name" value="HTH_TetR"/>
</dbReference>
<dbReference type="GO" id="GO:0003700">
    <property type="term" value="F:DNA-binding transcription factor activity"/>
    <property type="evidence" value="ECO:0007669"/>
    <property type="project" value="TreeGrafter"/>
</dbReference>
<organism evidence="6 7">
    <name type="scientific">Umezawaea tangerina</name>
    <dbReference type="NCBI Taxonomy" id="84725"/>
    <lineage>
        <taxon>Bacteria</taxon>
        <taxon>Bacillati</taxon>
        <taxon>Actinomycetota</taxon>
        <taxon>Actinomycetes</taxon>
        <taxon>Pseudonocardiales</taxon>
        <taxon>Pseudonocardiaceae</taxon>
        <taxon>Umezawaea</taxon>
    </lineage>
</organism>
<dbReference type="RefSeq" id="WP_170155746.1">
    <property type="nucleotide sequence ID" value="NZ_PVTF01000002.1"/>
</dbReference>
<accession>A0A2T0TGZ1</accession>
<evidence type="ECO:0000256" key="2">
    <source>
        <dbReference type="ARBA" id="ARBA00023125"/>
    </source>
</evidence>
<evidence type="ECO:0000313" key="6">
    <source>
        <dbReference type="EMBL" id="PRY44881.1"/>
    </source>
</evidence>
<dbReference type="InterPro" id="IPR050109">
    <property type="entry name" value="HTH-type_TetR-like_transc_reg"/>
</dbReference>
<dbReference type="PRINTS" id="PR00455">
    <property type="entry name" value="HTHTETR"/>
</dbReference>
<feature type="DNA-binding region" description="H-T-H motif" evidence="4">
    <location>
        <begin position="36"/>
        <end position="55"/>
    </location>
</feature>
<dbReference type="PROSITE" id="PS50977">
    <property type="entry name" value="HTH_TETR_2"/>
    <property type="match status" value="1"/>
</dbReference>
<evidence type="ECO:0000259" key="5">
    <source>
        <dbReference type="PROSITE" id="PS50977"/>
    </source>
</evidence>
<dbReference type="AlphaFoldDB" id="A0A2T0TGZ1"/>
<dbReference type="InterPro" id="IPR011075">
    <property type="entry name" value="TetR_C"/>
</dbReference>
<dbReference type="PANTHER" id="PTHR30055:SF148">
    <property type="entry name" value="TETR-FAMILY TRANSCRIPTIONAL REGULATOR"/>
    <property type="match status" value="1"/>
</dbReference>
<keyword evidence="1" id="KW-0805">Transcription regulation</keyword>
<dbReference type="Pfam" id="PF16859">
    <property type="entry name" value="TetR_C_11"/>
    <property type="match status" value="1"/>
</dbReference>
<name>A0A2T0TGZ1_9PSEU</name>
<feature type="domain" description="HTH tetR-type" evidence="5">
    <location>
        <begin position="13"/>
        <end position="73"/>
    </location>
</feature>
<keyword evidence="7" id="KW-1185">Reference proteome</keyword>
<dbReference type="Gene3D" id="1.10.10.60">
    <property type="entry name" value="Homeodomain-like"/>
    <property type="match status" value="1"/>
</dbReference>
<dbReference type="SUPFAM" id="SSF48498">
    <property type="entry name" value="Tetracyclin repressor-like, C-terminal domain"/>
    <property type="match status" value="1"/>
</dbReference>